<dbReference type="AlphaFoldDB" id="A0AAU7CRP3"/>
<dbReference type="GO" id="GO:0016989">
    <property type="term" value="F:sigma factor antagonist activity"/>
    <property type="evidence" value="ECO:0007669"/>
    <property type="project" value="TreeGrafter"/>
</dbReference>
<dbReference type="InterPro" id="IPR006860">
    <property type="entry name" value="FecR"/>
</dbReference>
<proteinExistence type="predicted"/>
<gene>
    <name evidence="2" type="ORF">V5E97_17090</name>
</gene>
<dbReference type="Pfam" id="PF04773">
    <property type="entry name" value="FecR"/>
    <property type="match status" value="1"/>
</dbReference>
<name>A0AAU7CRP3_9BACT</name>
<dbReference type="EMBL" id="CP155447">
    <property type="protein sequence ID" value="XBH07683.1"/>
    <property type="molecule type" value="Genomic_DNA"/>
</dbReference>
<evidence type="ECO:0000259" key="1">
    <source>
        <dbReference type="Pfam" id="PF04773"/>
    </source>
</evidence>
<feature type="domain" description="FecR protein" evidence="1">
    <location>
        <begin position="157"/>
        <end position="236"/>
    </location>
</feature>
<protein>
    <submittedName>
        <fullName evidence="2">FecR domain-containing protein</fullName>
    </submittedName>
</protein>
<dbReference type="PANTHER" id="PTHR30273">
    <property type="entry name" value="PERIPLASMIC SIGNAL SENSOR AND SIGMA FACTOR ACTIVATOR FECR-RELATED"/>
    <property type="match status" value="1"/>
</dbReference>
<organism evidence="2">
    <name type="scientific">Singulisphaera sp. Ch08</name>
    <dbReference type="NCBI Taxonomy" id="3120278"/>
    <lineage>
        <taxon>Bacteria</taxon>
        <taxon>Pseudomonadati</taxon>
        <taxon>Planctomycetota</taxon>
        <taxon>Planctomycetia</taxon>
        <taxon>Isosphaerales</taxon>
        <taxon>Isosphaeraceae</taxon>
        <taxon>Singulisphaera</taxon>
    </lineage>
</organism>
<dbReference type="PANTHER" id="PTHR30273:SF2">
    <property type="entry name" value="PROTEIN FECR"/>
    <property type="match status" value="1"/>
</dbReference>
<sequence>MSGLWDELQPLCEAAIEGRLRVDSAARLESLVLSDPEARRFYVQYLHQHASLHWAVADPSLLPQTLSLVDSIDPSPRSTPETPYRSLHRMRWVAGLAVAASLLMALGIGLSPWRVQTPLTVATLVEAKACKWDGGSLPTVQGAKLPAGRLRLAEGLAKLTFASGAEITLEAPADLELVSPKRCILHAGRLVANVPPNAIGFTVKTPTALIEDLGTAFGVNVLQGKSADVQVFEGLVDVHHVGSGQLAHMRTGENLRFSPNTFAKFNPMVERPSADRDVKPSNAAMRLLQISTATGHGKDAYIRRPIPMRNGPEALLLVKNTTNDDYARKAYLGMDLTPLADLKVVDATLNLTFAPSELGFASEVPDSTFGVYGLTDESLDAWQEDSIHWENALPISRAERHSPPTRSCCWAGLRSCKACSAALAPSRGKPWPTF</sequence>
<dbReference type="InterPro" id="IPR012373">
    <property type="entry name" value="Ferrdict_sens_TM"/>
</dbReference>
<reference evidence="2" key="1">
    <citation type="submission" date="2024-05" db="EMBL/GenBank/DDBJ databases">
        <title>Planctomycetes of the genus Singulisphaera possess chitinolytic capabilities.</title>
        <authorList>
            <person name="Ivanova A."/>
        </authorList>
    </citation>
    <scope>NUCLEOTIDE SEQUENCE</scope>
    <source>
        <strain evidence="2">Ch08T</strain>
    </source>
</reference>
<dbReference type="RefSeq" id="WP_406700523.1">
    <property type="nucleotide sequence ID" value="NZ_CP155447.1"/>
</dbReference>
<accession>A0AAU7CRP3</accession>
<evidence type="ECO:0000313" key="2">
    <source>
        <dbReference type="EMBL" id="XBH07683.1"/>
    </source>
</evidence>
<dbReference type="Gene3D" id="2.60.120.1440">
    <property type="match status" value="1"/>
</dbReference>